<dbReference type="Proteomes" id="UP001139353">
    <property type="component" value="Unassembled WGS sequence"/>
</dbReference>
<dbReference type="PROSITE" id="PS51257">
    <property type="entry name" value="PROKAR_LIPOPROTEIN"/>
    <property type="match status" value="1"/>
</dbReference>
<name>A0A9X2C156_9BURK</name>
<evidence type="ECO:0000313" key="2">
    <source>
        <dbReference type="Proteomes" id="UP001139353"/>
    </source>
</evidence>
<dbReference type="EMBL" id="JAJLJH010000001">
    <property type="protein sequence ID" value="MCK9685414.1"/>
    <property type="molecule type" value="Genomic_DNA"/>
</dbReference>
<protein>
    <recommendedName>
        <fullName evidence="3">Lipoprotein</fullName>
    </recommendedName>
</protein>
<evidence type="ECO:0000313" key="1">
    <source>
        <dbReference type="EMBL" id="MCK9685414.1"/>
    </source>
</evidence>
<sequence length="209" mass="23041">MRTTLALTALTLLAACHDQQAQLPTRDNFTAALNDYLAQRGNLCLAKYDWPIAVTEADRQARSPDAEQMPVLETLGLVSGRDTSVARQGATLPAREYALTPAGQKYWLHVPVVVATPTERAVHPADFCVAKLQLDRLFGWEKPQPVNGRTATSLLFSYRIVDPAPWMARPEARRAFPMAIRSIDNAGVLQLRLGVHLTPDGWVADELSD</sequence>
<reference evidence="1" key="1">
    <citation type="submission" date="2021-11" db="EMBL/GenBank/DDBJ databases">
        <title>BS-T2-15 a new species belonging to the Comamonadaceae family isolated from the soil of a French oak forest.</title>
        <authorList>
            <person name="Mieszkin S."/>
            <person name="Alain K."/>
        </authorList>
    </citation>
    <scope>NUCLEOTIDE SEQUENCE</scope>
    <source>
        <strain evidence="1">BS-T2-15</strain>
    </source>
</reference>
<gene>
    <name evidence="1" type="ORF">LPC04_06805</name>
</gene>
<dbReference type="AlphaFoldDB" id="A0A9X2C156"/>
<evidence type="ECO:0008006" key="3">
    <source>
        <dbReference type="Google" id="ProtNLM"/>
    </source>
</evidence>
<accession>A0A9X2C156</accession>
<organism evidence="1 2">
    <name type="scientific">Scleromatobacter humisilvae</name>
    <dbReference type="NCBI Taxonomy" id="2897159"/>
    <lineage>
        <taxon>Bacteria</taxon>
        <taxon>Pseudomonadati</taxon>
        <taxon>Pseudomonadota</taxon>
        <taxon>Betaproteobacteria</taxon>
        <taxon>Burkholderiales</taxon>
        <taxon>Sphaerotilaceae</taxon>
        <taxon>Scleromatobacter</taxon>
    </lineage>
</organism>
<dbReference type="RefSeq" id="WP_275681417.1">
    <property type="nucleotide sequence ID" value="NZ_JAJLJH010000001.1"/>
</dbReference>
<comment type="caution">
    <text evidence="1">The sequence shown here is derived from an EMBL/GenBank/DDBJ whole genome shotgun (WGS) entry which is preliminary data.</text>
</comment>
<keyword evidence="2" id="KW-1185">Reference proteome</keyword>
<proteinExistence type="predicted"/>